<dbReference type="Proteomes" id="UP000663193">
    <property type="component" value="Chromosome 6"/>
</dbReference>
<name>A0A7U2F122_PHANO</name>
<keyword evidence="2" id="KW-1185">Reference proteome</keyword>
<dbReference type="AlphaFoldDB" id="A0A7U2F122"/>
<dbReference type="EMBL" id="CP069028">
    <property type="protein sequence ID" value="QRC96662.1"/>
    <property type="molecule type" value="Genomic_DNA"/>
</dbReference>
<dbReference type="VEuPathDB" id="FungiDB:JI435_409380"/>
<evidence type="ECO:0000313" key="2">
    <source>
        <dbReference type="Proteomes" id="UP000663193"/>
    </source>
</evidence>
<sequence>MLSLSRCVSVASADQAADVVVPSLLLFRAASEDFLADRAVTSERWSSVTGYRRHNVQFRTRNECRLRECSNVCNVIGKTRHSMLVLVAR</sequence>
<gene>
    <name evidence="1" type="ORF">JI435_409380</name>
</gene>
<dbReference type="OrthoDB" id="10603131at2759"/>
<reference evidence="2" key="1">
    <citation type="journal article" date="2021" name="BMC Genomics">
        <title>Chromosome-level genome assembly and manually-curated proteome of model necrotroph Parastagonospora nodorum Sn15 reveals a genome-wide trove of candidate effector homologs, and redundancy of virulence-related functions within an accessory chromosome.</title>
        <authorList>
            <person name="Bertazzoni S."/>
            <person name="Jones D.A.B."/>
            <person name="Phan H.T."/>
            <person name="Tan K.-C."/>
            <person name="Hane J.K."/>
        </authorList>
    </citation>
    <scope>NUCLEOTIDE SEQUENCE [LARGE SCALE GENOMIC DNA]</scope>
    <source>
        <strain evidence="2">SN15 / ATCC MYA-4574 / FGSC 10173)</strain>
    </source>
</reference>
<accession>A0A7U2F122</accession>
<proteinExistence type="predicted"/>
<organism evidence="1 2">
    <name type="scientific">Phaeosphaeria nodorum (strain SN15 / ATCC MYA-4574 / FGSC 10173)</name>
    <name type="common">Glume blotch fungus</name>
    <name type="synonym">Parastagonospora nodorum</name>
    <dbReference type="NCBI Taxonomy" id="321614"/>
    <lineage>
        <taxon>Eukaryota</taxon>
        <taxon>Fungi</taxon>
        <taxon>Dikarya</taxon>
        <taxon>Ascomycota</taxon>
        <taxon>Pezizomycotina</taxon>
        <taxon>Dothideomycetes</taxon>
        <taxon>Pleosporomycetidae</taxon>
        <taxon>Pleosporales</taxon>
        <taxon>Pleosporineae</taxon>
        <taxon>Phaeosphaeriaceae</taxon>
        <taxon>Parastagonospora</taxon>
    </lineage>
</organism>
<protein>
    <submittedName>
        <fullName evidence="1">Uncharacterized protein</fullName>
    </submittedName>
</protein>
<evidence type="ECO:0000313" key="1">
    <source>
        <dbReference type="EMBL" id="QRC96662.1"/>
    </source>
</evidence>